<sequence>MENRRVVVTTPGPVEPQPRDSPAQPRIARLQMMREQQQQQQQQAGAANVVGPMSFHVMCDHDPLQQQQQQRHHNTLLQHQQQTVLLARQSSSALKRSIRKAKMLEKLQQRVVSRFASKNKSPKKVTKTSSVELLNGIYGTTTSHPLPLPSSNSHCEQAAASGPHELGSSSVDDNSGRMMMMKETEAAAEWQAVSLISHVSGPESLVQASSSPSGPEAVTVDFCTGYNLEQKSTTADLLPMSEKAEKSPSDLCSVISHVLHSSNSRGGGEKQDMEVDEVWSFSTQFPPVQVHNYREDFSALRGGQVTVLQQVSESFPMVHDKKMQDESPKLVKEDPAVEGDNTNQASCTDSTNPQARVGKELCTQKKGENLSDPHSAIFSIPFQGNEVAQPNNRESPVVMQVQSPQDLSRFANLQRHDPALMGGRCHHQSDAITDVLETGGGGVELEVSSINSISGAIIAGQQVQEEKLKQEREPAPLTPENCDIVDKDSSTDLKLLSPTDISVSAGVFSSPQPLMQQHSQSGASGSYGHISKLSGPMGATEFSNLKHGSRQISRSEDEKLGNVTQDSREGGGGFTPPLAKRHKGNTGLAGGLDVLVDAAQVAAGSSFAAQEKASSPGQEDDQVESFEVATTQQLPKQKSSAMQGELTFYRRRNGRHQGNNRAKAPGIRTGGGGEAGGGESGMMPKNTPVLVPLVQATTTSPLAGGTKTHTLSSKDASKDFGSASNSPVPKKARTSVAVAIDCKKSFTGANPSGENLENRKVPPPPLDEKNIFTVGTTDASKDNVKAKASEVSFDSKKCSGGANSRKDGEKVEAPVASFDWTTFSSGRPRTSKMEENSRESVTPYYYSKKAIDGARGSRSGISFDSKSTSAGSKAAGEELKMSKASSDLKSFVGLTLGNDSKKVKKVAASVMSVTQMKNTGVQKQGGKALQVASVKGETNNDIKHEDVDDNGLLPPSKETTALVRSKRGRTQALPSRFRDSVVTPLVKGSPKGSQHYSPDDCSEVAPPLSATVMTPPTNPKKRIKLSGGSDSTNANPLGASSDPASNKMHHSQKENASNKGDFSSESLNADAAGEDVNRRRDFSLCESQTRVMDLDGTVPDAEVIDTIIATAPDVHSLEGFELGEIVWAKSGKRNDPVWPAKVIDPIREAPGLVRKLSLPNRLCVMFYGPSLSKGKQRDYAWVKQGMMFPFNSYLERFQQQTRLNRSRPSDFRQAINEAKLADLGFEDGHEDLKGKVHPSFVANKANALPAGHEELLDDVYSQATSASSKLKRTCIGCLAELPVQKKESAKDNLLCKHCAKLYKSKQYCGACKRVWLPNDNSSFAQCDKCEIWIHADCDKLTNKKLKVIDMLTFSSCIGARCWSRSRILLQEFNLMSLPLFMVSLVDSTWIYCLTTLNLGTAPYKPIESTWTSERCAVCRWVVDYDYNKMIICNR</sequence>
<proteinExistence type="predicted"/>
<feature type="region of interest" description="Disordered" evidence="3">
    <location>
        <begin position="748"/>
        <end position="767"/>
    </location>
</feature>
<feature type="compositionally biased region" description="Basic and acidic residues" evidence="3">
    <location>
        <begin position="320"/>
        <end position="335"/>
    </location>
</feature>
<keyword evidence="1" id="KW-0479">Metal-binding</keyword>
<feature type="region of interest" description="Disordered" evidence="3">
    <location>
        <begin position="854"/>
        <end position="880"/>
    </location>
</feature>
<dbReference type="EMBL" id="CAXHBF010000231">
    <property type="protein sequence ID" value="CAK9855595.1"/>
    <property type="molecule type" value="Genomic_DNA"/>
</dbReference>
<evidence type="ECO:0000256" key="2">
    <source>
        <dbReference type="ARBA" id="ARBA00022833"/>
    </source>
</evidence>
<feature type="region of interest" description="Disordered" evidence="3">
    <location>
        <begin position="791"/>
        <end position="810"/>
    </location>
</feature>
<dbReference type="Pfam" id="PF00855">
    <property type="entry name" value="PWWP"/>
    <property type="match status" value="1"/>
</dbReference>
<evidence type="ECO:0000256" key="3">
    <source>
        <dbReference type="SAM" id="MobiDB-lite"/>
    </source>
</evidence>
<feature type="region of interest" description="Disordered" evidence="3">
    <location>
        <begin position="320"/>
        <end position="353"/>
    </location>
</feature>
<evidence type="ECO:0000313" key="5">
    <source>
        <dbReference type="EMBL" id="CAK9855595.1"/>
    </source>
</evidence>
<reference evidence="5" key="1">
    <citation type="submission" date="2024-03" db="EMBL/GenBank/DDBJ databases">
        <authorList>
            <consortium name="ELIXIR-Norway"/>
            <consortium name="Elixir Norway"/>
        </authorList>
    </citation>
    <scope>NUCLEOTIDE SEQUENCE</scope>
</reference>
<dbReference type="PANTHER" id="PTHR13793:SF132">
    <property type="entry name" value="HISTONE-LYSINE N-METHYLTRANSFERASE ATX5"/>
    <property type="match status" value="1"/>
</dbReference>
<organism evidence="5 6">
    <name type="scientific">Sphagnum jensenii</name>
    <dbReference type="NCBI Taxonomy" id="128206"/>
    <lineage>
        <taxon>Eukaryota</taxon>
        <taxon>Viridiplantae</taxon>
        <taxon>Streptophyta</taxon>
        <taxon>Embryophyta</taxon>
        <taxon>Bryophyta</taxon>
        <taxon>Sphagnophytina</taxon>
        <taxon>Sphagnopsida</taxon>
        <taxon>Sphagnales</taxon>
        <taxon>Sphagnaceae</taxon>
        <taxon>Sphagnum</taxon>
    </lineage>
</organism>
<dbReference type="Proteomes" id="UP001497522">
    <property type="component" value="Unassembled WGS sequence"/>
</dbReference>
<keyword evidence="6" id="KW-1185">Reference proteome</keyword>
<feature type="compositionally biased region" description="Basic and acidic residues" evidence="3">
    <location>
        <begin position="756"/>
        <end position="767"/>
    </location>
</feature>
<name>A0ABP0ZYB8_9BRYO</name>
<dbReference type="InterPro" id="IPR011011">
    <property type="entry name" value="Znf_FYVE_PHD"/>
</dbReference>
<feature type="non-terminal residue" evidence="5">
    <location>
        <position position="1434"/>
    </location>
</feature>
<feature type="region of interest" description="Disordered" evidence="3">
    <location>
        <begin position="935"/>
        <end position="1074"/>
    </location>
</feature>
<feature type="region of interest" description="Disordered" evidence="3">
    <location>
        <begin position="144"/>
        <end position="170"/>
    </location>
</feature>
<feature type="compositionally biased region" description="Polar residues" evidence="3">
    <location>
        <begin position="699"/>
        <end position="714"/>
    </location>
</feature>
<accession>A0ABP0ZYB8</accession>
<evidence type="ECO:0000313" key="6">
    <source>
        <dbReference type="Proteomes" id="UP001497522"/>
    </source>
</evidence>
<evidence type="ECO:0000256" key="1">
    <source>
        <dbReference type="ARBA" id="ARBA00022771"/>
    </source>
</evidence>
<protein>
    <recommendedName>
        <fullName evidence="4">PWWP domain-containing protein</fullName>
    </recommendedName>
</protein>
<dbReference type="SUPFAM" id="SSF57903">
    <property type="entry name" value="FYVE/PHD zinc finger"/>
    <property type="match status" value="1"/>
</dbReference>
<dbReference type="CDD" id="cd15517">
    <property type="entry name" value="PHD_TCF19_like"/>
    <property type="match status" value="1"/>
</dbReference>
<dbReference type="CDD" id="cd20143">
    <property type="entry name" value="PWWP_AtATX3-like"/>
    <property type="match status" value="1"/>
</dbReference>
<feature type="compositionally biased region" description="Polar residues" evidence="3">
    <location>
        <begin position="512"/>
        <end position="524"/>
    </location>
</feature>
<feature type="compositionally biased region" description="Polar residues" evidence="3">
    <location>
        <begin position="1054"/>
        <end position="1067"/>
    </location>
</feature>
<dbReference type="Gene3D" id="3.30.40.10">
    <property type="entry name" value="Zinc/RING finger domain, C3HC4 (zinc finger)"/>
    <property type="match status" value="1"/>
</dbReference>
<dbReference type="SUPFAM" id="SSF63748">
    <property type="entry name" value="Tudor/PWWP/MBT"/>
    <property type="match status" value="1"/>
</dbReference>
<gene>
    <name evidence="5" type="ORF">CSSPJE1EN2_LOCUS25527</name>
</gene>
<dbReference type="InterPro" id="IPR000313">
    <property type="entry name" value="PWWP_dom"/>
</dbReference>
<feature type="compositionally biased region" description="Low complexity" evidence="3">
    <location>
        <begin position="865"/>
        <end position="874"/>
    </location>
</feature>
<feature type="region of interest" description="Disordered" evidence="3">
    <location>
        <begin position="512"/>
        <end position="585"/>
    </location>
</feature>
<evidence type="ECO:0000259" key="4">
    <source>
        <dbReference type="PROSITE" id="PS50812"/>
    </source>
</evidence>
<dbReference type="InterPro" id="IPR013083">
    <property type="entry name" value="Znf_RING/FYVE/PHD"/>
</dbReference>
<feature type="region of interest" description="Disordered" evidence="3">
    <location>
        <begin position="1"/>
        <end position="24"/>
    </location>
</feature>
<comment type="caution">
    <text evidence="5">The sequence shown here is derived from an EMBL/GenBank/DDBJ whole genome shotgun (WGS) entry which is preliminary data.</text>
</comment>
<feature type="compositionally biased region" description="Gly residues" evidence="3">
    <location>
        <begin position="668"/>
        <end position="680"/>
    </location>
</feature>
<feature type="domain" description="PWWP" evidence="4">
    <location>
        <begin position="1122"/>
        <end position="1193"/>
    </location>
</feature>
<feature type="region of interest" description="Disordered" evidence="3">
    <location>
        <begin position="699"/>
        <end position="729"/>
    </location>
</feature>
<dbReference type="Gene3D" id="2.30.30.140">
    <property type="match status" value="1"/>
</dbReference>
<feature type="compositionally biased region" description="Low complexity" evidence="3">
    <location>
        <begin position="144"/>
        <end position="154"/>
    </location>
</feature>
<dbReference type="PANTHER" id="PTHR13793">
    <property type="entry name" value="PHD FINGER PROTEINS"/>
    <property type="match status" value="1"/>
</dbReference>
<dbReference type="InterPro" id="IPR050701">
    <property type="entry name" value="Histone_Mod_Regulator"/>
</dbReference>
<feature type="compositionally biased region" description="Polar residues" evidence="3">
    <location>
        <begin position="340"/>
        <end position="353"/>
    </location>
</feature>
<dbReference type="PROSITE" id="PS50812">
    <property type="entry name" value="PWWP"/>
    <property type="match status" value="1"/>
</dbReference>
<feature type="region of interest" description="Disordered" evidence="3">
    <location>
        <begin position="650"/>
        <end position="682"/>
    </location>
</feature>
<keyword evidence="1" id="KW-0863">Zinc-finger</keyword>
<keyword evidence="2" id="KW-0862">Zinc</keyword>